<comment type="similarity">
    <text evidence="3">Belongs to the autotransporter-2 (AT-2) (TC 1.B.40) family.</text>
</comment>
<keyword evidence="8" id="KW-0653">Protein transport</keyword>
<reference evidence="15 16" key="1">
    <citation type="submission" date="2018-05" db="EMBL/GenBank/DDBJ databases">
        <title>Genomic Encyclopedia of Type Strains, Phase IV (KMG-V): Genome sequencing to study the core and pangenomes of soil and plant-associated prokaryotes.</title>
        <authorList>
            <person name="Whitman W."/>
        </authorList>
    </citation>
    <scope>NUCLEOTIDE SEQUENCE [LARGE SCALE GENOMIC DNA]</scope>
    <source>
        <strain evidence="15 16">SCZa-39</strain>
    </source>
</reference>
<feature type="domain" description="Trimeric autotransporter adhesin YadA-like stalk" evidence="14">
    <location>
        <begin position="650"/>
        <end position="690"/>
    </location>
</feature>
<feature type="domain" description="Trimeric autotransporter adhesin YadA-like head" evidence="13">
    <location>
        <begin position="152"/>
        <end position="176"/>
    </location>
</feature>
<dbReference type="Gene3D" id="1.20.5.2280">
    <property type="match status" value="1"/>
</dbReference>
<dbReference type="Gene3D" id="6.20.50.100">
    <property type="match status" value="1"/>
</dbReference>
<evidence type="ECO:0000259" key="14">
    <source>
        <dbReference type="Pfam" id="PF05662"/>
    </source>
</evidence>
<feature type="domain" description="Trimeric autotransporter adhesin YadA-like stalk" evidence="14">
    <location>
        <begin position="892"/>
        <end position="933"/>
    </location>
</feature>
<evidence type="ECO:0000256" key="6">
    <source>
        <dbReference type="ARBA" id="ARBA00022692"/>
    </source>
</evidence>
<keyword evidence="10" id="KW-0998">Cell outer membrane</keyword>
<feature type="domain" description="Trimeric autotransporter adhesin YadA-like stalk" evidence="14">
    <location>
        <begin position="399"/>
        <end position="437"/>
    </location>
</feature>
<dbReference type="Pfam" id="PF03895">
    <property type="entry name" value="YadA_anchor"/>
    <property type="match status" value="1"/>
</dbReference>
<feature type="domain" description="Trimeric autotransporter adhesin YadA-like stalk" evidence="14">
    <location>
        <begin position="1205"/>
        <end position="1239"/>
    </location>
</feature>
<evidence type="ECO:0000256" key="5">
    <source>
        <dbReference type="ARBA" id="ARBA00022452"/>
    </source>
</evidence>
<feature type="domain" description="Trimeric autotransporter adhesin YadA-like stalk" evidence="14">
    <location>
        <begin position="563"/>
        <end position="601"/>
    </location>
</feature>
<dbReference type="SUPFAM" id="SSF101967">
    <property type="entry name" value="Adhesin YadA, collagen-binding domain"/>
    <property type="match status" value="8"/>
</dbReference>
<evidence type="ECO:0000256" key="11">
    <source>
        <dbReference type="SAM" id="SignalP"/>
    </source>
</evidence>
<feature type="domain" description="Trimeric autotransporter adhesin YadA-like stalk" evidence="14">
    <location>
        <begin position="1356"/>
        <end position="1396"/>
    </location>
</feature>
<dbReference type="CDD" id="cd12820">
    <property type="entry name" value="LbR_YadA-like"/>
    <property type="match status" value="1"/>
</dbReference>
<dbReference type="SUPFAM" id="SSF54523">
    <property type="entry name" value="Pili subunits"/>
    <property type="match status" value="1"/>
</dbReference>
<dbReference type="InterPro" id="IPR008635">
    <property type="entry name" value="Coiled_stalk_dom"/>
</dbReference>
<feature type="domain" description="Trimeric autotransporter adhesin YadA-like head" evidence="13">
    <location>
        <begin position="124"/>
        <end position="148"/>
    </location>
</feature>
<evidence type="ECO:0000256" key="7">
    <source>
        <dbReference type="ARBA" id="ARBA00022729"/>
    </source>
</evidence>
<keyword evidence="5" id="KW-1134">Transmembrane beta strand</keyword>
<dbReference type="InterPro" id="IPR005594">
    <property type="entry name" value="YadA_C"/>
</dbReference>
<dbReference type="InterPro" id="IPR011049">
    <property type="entry name" value="Serralysin-like_metalloprot_C"/>
</dbReference>
<proteinExistence type="inferred from homology"/>
<dbReference type="Gene3D" id="3.30.1300.30">
    <property type="entry name" value="GSPII I/J protein-like"/>
    <property type="match status" value="1"/>
</dbReference>
<accession>A0ABX5KTM8</accession>
<evidence type="ECO:0000256" key="4">
    <source>
        <dbReference type="ARBA" id="ARBA00022448"/>
    </source>
</evidence>
<dbReference type="RefSeq" id="WP_116610154.1">
    <property type="nucleotide sequence ID" value="NZ_QEOB01000003.1"/>
</dbReference>
<sequence length="1569" mass="156411">MKNTQISMIVTAMLAGTSGMAYAQTTGSVNFVNRGNPNAASVNCINGTNVNCINTTSGTNVAVSSAKVTQGTGAIAGAGGIAIGDRANANGKDTTGGNGGATAIGVGAQALSNSAMAFGTVAVATGNTAIAMGRQSAASGDFSMAMGNVADAEGGRSIAMGHSAQAMGSQSIAIGSAVGGGNDGVSGGASFDATTNTQAVGDRTVAIGAGARTNGNDQVALGSNAVGADNIVAATPVFGQTAPVGGAVSFGSATVQRQLKNVAAGADGTDAVNVNQLSNVNTTLNTSINTTNQTVSNLSTTIGGQITNLQASDALSVKYTDSTHNTISLDGKNGGTTITNVATGVAATDAANVGQLSSLSTTVNQSITNATKDAVQYDSAAHSSVTLGGADATSPVGLHNVAAGTADTDAVNVGQIKPLQSSLSTATGNITNLQSSVANISSSLSTATTNITNLQQADTRNVKYDGASGFDTVTLKGSNGTTISNVTDGVADHDAVNVGQLKSGLTDVTNNVNQTISTSVSNLSTSVTNQIGAATKNAVQYDSDDHTSVTLGGANAGAPVGLHNVADGAANNDAVNFGQLSGVQSGLQASISTTNTNVSNLSTSVSNIGAQVTTNTTNITALQQADTRNVKYDGADGFDSVTLAGTNGTQVKNVADGTDTHDAVNVSQLTKATGDLSTSISNVDQRVTNVSNTLSTSISNLDGRVTTNETNISGLQKDALQWSGTLGAYDASHGSGAPQKITNVAAGDVSASSTDAINGAQLKSVQDQINSNVGQATKNAVQYDMNADGSRANSVTLAGGDTTKPVTISNVADGVSAQDAVNVGQLGKATDGLQSQINTTNNNVATISDQVNTNTTNISNNTTAISGLQQNALQFDPNTGAYNASRDGVATKIVNVADGSVAPGSKDAVNGGQLSGVQSNLEQQITNVSNATGEKLKNAVMYSDDTHAGIVLDGKGGTTITNVGAGTLTVDSTDAVNGSQLYATNQTVASQGDQITKNTTDISNIDQRVTTNASDIANLQASDALSVKYDSSAKSSVTFGGSGAAPVTLKNVAAGVDSTDAVNVGQLDKAIGGVSETANKGWNVSTNGGAASNVAPGATVDFSGDSNVQVSQQGTNVKFALSKNLNADSLTTQAVDGSYSTISAQGIATQTADGRTAVVSGSDVYVYDANGNRTDLTQDGLIVNSNSANRVTVTASGLDNGGNSIKNVATGVADTDVVNVKQLNDKVTSAVSDGTKNAVQYDTNTDGSRANSITLIGGQSGGVVINNVAPGAVTANSMQAVNGSQLYGVQQQVNGIQTQVTQNTTDINNLQQNVTNIQNGKAGVVQQQDPNGQITVGAGTGGTSVNFSGTSGDRTLTGVANGVNANDAVNKGQLDTAISNVSGNVTNIQNQTNSNTTWINRADAGSIGTTATATGKNSVAVGAGSVADRDNSFSVGATGAERQVTNVAAGTAPTDAVNVQQLNDNVAEASAASRGYTDQRVGQVYNDLNTVKRDMFGGVASAMAVAGLPQPTAPGRSMVSAAASNYHGQQGFAAGYSYVTENEKWVVKASVTGNTRSDFGAVVGAGYQF</sequence>
<feature type="domain" description="Trimeric autotransporter adhesin YadA-like stalk" evidence="14">
    <location>
        <begin position="808"/>
        <end position="848"/>
    </location>
</feature>
<feature type="domain" description="Trimeric autotransporter adhesin YadA-like stalk" evidence="14">
    <location>
        <begin position="1050"/>
        <end position="1087"/>
    </location>
</feature>
<organism evidence="15 16">
    <name type="scientific">Paraburkholderia unamae</name>
    <dbReference type="NCBI Taxonomy" id="219649"/>
    <lineage>
        <taxon>Bacteria</taxon>
        <taxon>Pseudomonadati</taxon>
        <taxon>Pseudomonadota</taxon>
        <taxon>Betaproteobacteria</taxon>
        <taxon>Burkholderiales</taxon>
        <taxon>Burkholderiaceae</taxon>
        <taxon>Paraburkholderia</taxon>
    </lineage>
</organism>
<dbReference type="Gene3D" id="2.60.40.4050">
    <property type="match status" value="1"/>
</dbReference>
<dbReference type="InterPro" id="IPR045584">
    <property type="entry name" value="Pilin-like"/>
</dbReference>
<keyword evidence="6" id="KW-0812">Transmembrane</keyword>
<gene>
    <name evidence="15" type="ORF">C7402_103201</name>
</gene>
<keyword evidence="7 11" id="KW-0732">Signal</keyword>
<evidence type="ECO:0000256" key="9">
    <source>
        <dbReference type="ARBA" id="ARBA00023136"/>
    </source>
</evidence>
<dbReference type="EMBL" id="QEOB01000003">
    <property type="protein sequence ID" value="PVX85624.1"/>
    <property type="molecule type" value="Genomic_DNA"/>
</dbReference>
<feature type="domain" description="Trimeric autotransporter adhesin YadA-like head" evidence="13">
    <location>
        <begin position="199"/>
        <end position="225"/>
    </location>
</feature>
<keyword evidence="4" id="KW-0813">Transport</keyword>
<keyword evidence="16" id="KW-1185">Reference proteome</keyword>
<dbReference type="Pfam" id="PF05662">
    <property type="entry name" value="YadA_stalk"/>
    <property type="match status" value="15"/>
</dbReference>
<dbReference type="Gene3D" id="1.20.5.170">
    <property type="match status" value="3"/>
</dbReference>
<feature type="domain" description="Trimeric autotransporter adhesin YadA-like stalk" evidence="14">
    <location>
        <begin position="960"/>
        <end position="1001"/>
    </location>
</feature>
<dbReference type="Gene3D" id="6.10.250.2040">
    <property type="match status" value="3"/>
</dbReference>
<evidence type="ECO:0000256" key="1">
    <source>
        <dbReference type="ARBA" id="ARBA00004241"/>
    </source>
</evidence>
<evidence type="ECO:0000256" key="3">
    <source>
        <dbReference type="ARBA" id="ARBA00005848"/>
    </source>
</evidence>
<feature type="domain" description="Trimeric autotransporter adhesin YadA-like C-terminal membrane anchor" evidence="12">
    <location>
        <begin position="1509"/>
        <end position="1569"/>
    </location>
</feature>
<feature type="domain" description="Trimeric autotransporter adhesin YadA-like stalk" evidence="14">
    <location>
        <begin position="1265"/>
        <end position="1308"/>
    </location>
</feature>
<evidence type="ECO:0000256" key="10">
    <source>
        <dbReference type="ARBA" id="ARBA00023237"/>
    </source>
</evidence>
<feature type="domain" description="Trimeric autotransporter adhesin YadA-like stalk" evidence="14">
    <location>
        <begin position="1443"/>
        <end position="1480"/>
    </location>
</feature>
<feature type="domain" description="Trimeric autotransporter adhesin YadA-like stalk" evidence="14">
    <location>
        <begin position="259"/>
        <end position="298"/>
    </location>
</feature>
<evidence type="ECO:0000256" key="8">
    <source>
        <dbReference type="ARBA" id="ARBA00022927"/>
    </source>
</evidence>
<dbReference type="Gene3D" id="6.10.250.2030">
    <property type="match status" value="1"/>
</dbReference>
<feature type="chain" id="PRO_5046404725" evidence="11">
    <location>
        <begin position="24"/>
        <end position="1569"/>
    </location>
</feature>
<dbReference type="Gene3D" id="6.10.250.2120">
    <property type="match status" value="1"/>
</dbReference>
<evidence type="ECO:0000313" key="15">
    <source>
        <dbReference type="EMBL" id="PVX85624.1"/>
    </source>
</evidence>
<feature type="domain" description="Trimeric autotransporter adhesin YadA-like stalk" evidence="14">
    <location>
        <begin position="338"/>
        <end position="377"/>
    </location>
</feature>
<evidence type="ECO:0000259" key="13">
    <source>
        <dbReference type="Pfam" id="PF05658"/>
    </source>
</evidence>
<dbReference type="Pfam" id="PF05658">
    <property type="entry name" value="YadA_head"/>
    <property type="match status" value="4"/>
</dbReference>
<dbReference type="Proteomes" id="UP000245712">
    <property type="component" value="Unassembled WGS sequence"/>
</dbReference>
<evidence type="ECO:0000256" key="2">
    <source>
        <dbReference type="ARBA" id="ARBA00004442"/>
    </source>
</evidence>
<dbReference type="InterPro" id="IPR008640">
    <property type="entry name" value="Adhesin_Head_dom"/>
</dbReference>
<name>A0ABX5KTM8_9BURK</name>
<dbReference type="Gene3D" id="2.150.10.10">
    <property type="entry name" value="Serralysin-like metalloprotease, C-terminal"/>
    <property type="match status" value="4"/>
</dbReference>
<protein>
    <submittedName>
        <fullName evidence="15">Autotransporter adhesin</fullName>
    </submittedName>
</protein>
<feature type="domain" description="Trimeric autotransporter adhesin YadA-like stalk" evidence="14">
    <location>
        <begin position="483"/>
        <end position="522"/>
    </location>
</feature>
<evidence type="ECO:0000313" key="16">
    <source>
        <dbReference type="Proteomes" id="UP000245712"/>
    </source>
</evidence>
<feature type="domain" description="Trimeric autotransporter adhesin YadA-like stalk" evidence="14">
    <location>
        <begin position="740"/>
        <end position="783"/>
    </location>
</feature>
<evidence type="ECO:0000259" key="12">
    <source>
        <dbReference type="Pfam" id="PF03895"/>
    </source>
</evidence>
<keyword evidence="9" id="KW-0472">Membrane</keyword>
<feature type="domain" description="Trimeric autotransporter adhesin YadA-like head" evidence="13">
    <location>
        <begin position="1413"/>
        <end position="1436"/>
    </location>
</feature>
<feature type="signal peptide" evidence="11">
    <location>
        <begin position="1"/>
        <end position="23"/>
    </location>
</feature>
<dbReference type="Gene3D" id="4.10.80.270">
    <property type="match status" value="1"/>
</dbReference>
<comment type="subcellular location">
    <subcellularLocation>
        <location evidence="2">Cell outer membrane</location>
    </subcellularLocation>
    <subcellularLocation>
        <location evidence="1">Cell surface</location>
    </subcellularLocation>
</comment>
<comment type="caution">
    <text evidence="15">The sequence shown here is derived from an EMBL/GenBank/DDBJ whole genome shotgun (WGS) entry which is preliminary data.</text>
</comment>